<feature type="compositionally biased region" description="Basic and acidic residues" evidence="3">
    <location>
        <begin position="60"/>
        <end position="80"/>
    </location>
</feature>
<comment type="caution">
    <text evidence="4">The sequence shown here is derived from an EMBL/GenBank/DDBJ whole genome shotgun (WGS) entry which is preliminary data.</text>
</comment>
<feature type="compositionally biased region" description="Polar residues" evidence="3">
    <location>
        <begin position="47"/>
        <end position="59"/>
    </location>
</feature>
<comment type="similarity">
    <text evidence="1">Belongs to the SDHAF4 family.</text>
</comment>
<sequence length="117" mass="12507">SQTNMWPVALSRAVLGKPVQLGLSIKPVAAPMQSRMLASSSNSASSGKQQPPSGAATNSHDQEKPAKTKPPHPDAPKEPLEAFPNNVNPLTGEIEGPRGPEPTRFGDWERKGRCIDF</sequence>
<gene>
    <name evidence="4" type="ORF">BOX15_Mlig025765g2</name>
</gene>
<dbReference type="OrthoDB" id="201362at2759"/>
<name>A0A267FWN7_9PLAT</name>
<dbReference type="PANTHER" id="PTHR28524">
    <property type="entry name" value="SUCCINATE DEHYDROGENASE ASSEMBLY FACTOR 4, MITOCHONDRIAL"/>
    <property type="match status" value="1"/>
</dbReference>
<evidence type="ECO:0000313" key="4">
    <source>
        <dbReference type="EMBL" id="PAA78228.1"/>
    </source>
</evidence>
<evidence type="ECO:0000256" key="1">
    <source>
        <dbReference type="ARBA" id="ARBA00005701"/>
    </source>
</evidence>
<evidence type="ECO:0000313" key="5">
    <source>
        <dbReference type="Proteomes" id="UP000215902"/>
    </source>
</evidence>
<dbReference type="GO" id="GO:0005739">
    <property type="term" value="C:mitochondrion"/>
    <property type="evidence" value="ECO:0007669"/>
    <property type="project" value="TreeGrafter"/>
</dbReference>
<dbReference type="Proteomes" id="UP000215902">
    <property type="component" value="Unassembled WGS sequence"/>
</dbReference>
<evidence type="ECO:0000256" key="3">
    <source>
        <dbReference type="SAM" id="MobiDB-lite"/>
    </source>
</evidence>
<evidence type="ECO:0000256" key="2">
    <source>
        <dbReference type="ARBA" id="ARBA00022170"/>
    </source>
</evidence>
<protein>
    <recommendedName>
        <fullName evidence="2">Succinate dehydrogenase assembly factor 4, mitochondrial</fullName>
    </recommendedName>
</protein>
<keyword evidence="5" id="KW-1185">Reference proteome</keyword>
<reference evidence="4 5" key="1">
    <citation type="submission" date="2017-06" db="EMBL/GenBank/DDBJ databases">
        <title>A platform for efficient transgenesis in Macrostomum lignano, a flatworm model organism for stem cell research.</title>
        <authorList>
            <person name="Berezikov E."/>
        </authorList>
    </citation>
    <scope>NUCLEOTIDE SEQUENCE [LARGE SCALE GENOMIC DNA]</scope>
    <source>
        <strain evidence="4">DV1</strain>
        <tissue evidence="4">Whole organism</tissue>
    </source>
</reference>
<dbReference type="InterPro" id="IPR012875">
    <property type="entry name" value="SDHF4"/>
</dbReference>
<dbReference type="STRING" id="282301.A0A267FWN7"/>
<organism evidence="4 5">
    <name type="scientific">Macrostomum lignano</name>
    <dbReference type="NCBI Taxonomy" id="282301"/>
    <lineage>
        <taxon>Eukaryota</taxon>
        <taxon>Metazoa</taxon>
        <taxon>Spiralia</taxon>
        <taxon>Lophotrochozoa</taxon>
        <taxon>Platyhelminthes</taxon>
        <taxon>Rhabditophora</taxon>
        <taxon>Macrostomorpha</taxon>
        <taxon>Macrostomida</taxon>
        <taxon>Macrostomidae</taxon>
        <taxon>Macrostomum</taxon>
    </lineage>
</organism>
<feature type="non-terminal residue" evidence="4">
    <location>
        <position position="1"/>
    </location>
</feature>
<dbReference type="EMBL" id="NIVC01000700">
    <property type="protein sequence ID" value="PAA78228.1"/>
    <property type="molecule type" value="Genomic_DNA"/>
</dbReference>
<dbReference type="PANTHER" id="PTHR28524:SF3">
    <property type="entry name" value="SUCCINATE DEHYDROGENASE ASSEMBLY FACTOR 4, MITOCHONDRIAL"/>
    <property type="match status" value="1"/>
</dbReference>
<feature type="compositionally biased region" description="Basic and acidic residues" evidence="3">
    <location>
        <begin position="104"/>
        <end position="117"/>
    </location>
</feature>
<dbReference type="AlphaFoldDB" id="A0A267FWN7"/>
<dbReference type="Pfam" id="PF07896">
    <property type="entry name" value="DUF1674"/>
    <property type="match status" value="1"/>
</dbReference>
<dbReference type="GO" id="GO:0034553">
    <property type="term" value="P:mitochondrial respiratory chain complex II assembly"/>
    <property type="evidence" value="ECO:0007669"/>
    <property type="project" value="TreeGrafter"/>
</dbReference>
<feature type="region of interest" description="Disordered" evidence="3">
    <location>
        <begin position="34"/>
        <end position="117"/>
    </location>
</feature>
<accession>A0A267FWN7</accession>
<proteinExistence type="inferred from homology"/>